<dbReference type="EMBL" id="CAJJDN010000006">
    <property type="protein sequence ID" value="CAD8052418.1"/>
    <property type="molecule type" value="Genomic_DNA"/>
</dbReference>
<sequence>MYEEEYAEQTPSEDGLEDVEIIVSKERCYQQELLLVYNQKEKEYKQLREYQKQIIDNIQKIRHKEYQNDKVMVDPYLSENIRELEELELCDLESQRQDIKAEKQSKIEQLKQLQNAKNQLKLLFTQTEIQSHLQISYKYMLENINQELFQCMQERADLEDEQFEFDKRLKSLRVLIREITEKNQKLIQQIENSKQVQ</sequence>
<reference evidence="2" key="1">
    <citation type="submission" date="2021-01" db="EMBL/GenBank/DDBJ databases">
        <authorList>
            <consortium name="Genoscope - CEA"/>
            <person name="William W."/>
        </authorList>
    </citation>
    <scope>NUCLEOTIDE SEQUENCE</scope>
</reference>
<evidence type="ECO:0000313" key="3">
    <source>
        <dbReference type="Proteomes" id="UP000692954"/>
    </source>
</evidence>
<evidence type="ECO:0000256" key="1">
    <source>
        <dbReference type="SAM" id="Coils"/>
    </source>
</evidence>
<proteinExistence type="predicted"/>
<dbReference type="Proteomes" id="UP000692954">
    <property type="component" value="Unassembled WGS sequence"/>
</dbReference>
<organism evidence="2 3">
    <name type="scientific">Paramecium sonneborni</name>
    <dbReference type="NCBI Taxonomy" id="65129"/>
    <lineage>
        <taxon>Eukaryota</taxon>
        <taxon>Sar</taxon>
        <taxon>Alveolata</taxon>
        <taxon>Ciliophora</taxon>
        <taxon>Intramacronucleata</taxon>
        <taxon>Oligohymenophorea</taxon>
        <taxon>Peniculida</taxon>
        <taxon>Parameciidae</taxon>
        <taxon>Paramecium</taxon>
    </lineage>
</organism>
<comment type="caution">
    <text evidence="2">The sequence shown here is derived from an EMBL/GenBank/DDBJ whole genome shotgun (WGS) entry which is preliminary data.</text>
</comment>
<protein>
    <submittedName>
        <fullName evidence="2">Uncharacterized protein</fullName>
    </submittedName>
</protein>
<evidence type="ECO:0000313" key="2">
    <source>
        <dbReference type="EMBL" id="CAD8052418.1"/>
    </source>
</evidence>
<accession>A0A8S1KBI8</accession>
<feature type="coiled-coil region" evidence="1">
    <location>
        <begin position="96"/>
        <end position="196"/>
    </location>
</feature>
<dbReference type="AlphaFoldDB" id="A0A8S1KBI8"/>
<keyword evidence="3" id="KW-1185">Reference proteome</keyword>
<gene>
    <name evidence="2" type="ORF">PSON_ATCC_30995.1.T0060444</name>
</gene>
<name>A0A8S1KBI8_9CILI</name>
<keyword evidence="1" id="KW-0175">Coiled coil</keyword>